<reference evidence="3 4" key="1">
    <citation type="journal article" date="2012" name="J. Bacteriol.">
        <title>Genome Sequence of the Filamentous Bacterium Fibrisoma limi BUZ 3T.</title>
        <authorList>
            <person name="Filippini M."/>
            <person name="Qi W."/>
            <person name="Jaenicke S."/>
            <person name="Goesmann A."/>
            <person name="Smits T.H."/>
            <person name="Bagheri H.C."/>
        </authorList>
    </citation>
    <scope>NUCLEOTIDE SEQUENCE [LARGE SCALE GENOMIC DNA]</scope>
    <source>
        <strain evidence="4">BUZ 3T</strain>
    </source>
</reference>
<dbReference type="Gene3D" id="3.40.50.720">
    <property type="entry name" value="NAD(P)-binding Rossmann-like Domain"/>
    <property type="match status" value="1"/>
</dbReference>
<dbReference type="InterPro" id="IPR043906">
    <property type="entry name" value="Gfo/Idh/MocA_OxRdtase_bact_C"/>
</dbReference>
<proteinExistence type="predicted"/>
<gene>
    <name evidence="3" type="ORF">BN8_00412</name>
</gene>
<name>I2GC61_9BACT</name>
<accession>I2GC61</accession>
<dbReference type="InterPro" id="IPR000683">
    <property type="entry name" value="Gfo/Idh/MocA-like_OxRdtase_N"/>
</dbReference>
<sequence>MVRHSDGLFHSFTHSLFKMPNPSRRKFLQSSALTAAAFYIVPRHVLGKGYVAPSDKLNIAAVGCGGKADFNIQQAYNNGSDNIVALCDVDDRQSKKYREKFPSAPYFQDYRELLDKAGKTFDAVIVTTPDHMHAPIAMAAMQLGKHVYVEKPLTHDIYEARMLTEAARRFKVVTQMGNQGSSGDATRIIETAIQNKTIGHVHTVYCWTNRPVWPQGVRSPKDKGESQPIPPEVNWPLWLGTAPAREYHEAYMPFRWRGYWDFGTGALGDMGCHFVDVPFRALKLKYPTSVECSVGSVYADFFQEAFFDDVCPPSAAIHLTFPSEDRKVKEIKLSWFDGGIRPQLPEGIAYEDVFRSVDGGVLFIGTKGMLAGNLFGNDPILLPRDKFENKSLPTPEKPLVEGKTDGHQQQWVKACKQGYGAYTSSSFDEAGPLTETVLMGNLATRSYMAREPRADGRGFTFPGRKKLFWDGEHMRITNFDFANQFVKRQYNGGYSL</sequence>
<protein>
    <submittedName>
        <fullName evidence="3">Oxidoreductase domain protein</fullName>
    </submittedName>
</protein>
<dbReference type="InterPro" id="IPR050463">
    <property type="entry name" value="Gfo/Idh/MocA_oxidrdct_glycsds"/>
</dbReference>
<dbReference type="InterPro" id="IPR036291">
    <property type="entry name" value="NAD(P)-bd_dom_sf"/>
</dbReference>
<dbReference type="eggNOG" id="COG0673">
    <property type="taxonomic scope" value="Bacteria"/>
</dbReference>
<dbReference type="PANTHER" id="PTHR43818:SF10">
    <property type="entry name" value="NADH-DEPENDENT DEHYDROGENASE-RELATED"/>
    <property type="match status" value="1"/>
</dbReference>
<dbReference type="EMBL" id="CAIT01000004">
    <property type="protein sequence ID" value="CCH51485.1"/>
    <property type="molecule type" value="Genomic_DNA"/>
</dbReference>
<dbReference type="Pfam" id="PF19051">
    <property type="entry name" value="GFO_IDH_MocA_C2"/>
    <property type="match status" value="1"/>
</dbReference>
<dbReference type="GO" id="GO:0000166">
    <property type="term" value="F:nucleotide binding"/>
    <property type="evidence" value="ECO:0007669"/>
    <property type="project" value="InterPro"/>
</dbReference>
<evidence type="ECO:0000259" key="2">
    <source>
        <dbReference type="Pfam" id="PF19051"/>
    </source>
</evidence>
<organism evidence="3 4">
    <name type="scientific">Fibrisoma limi BUZ 3</name>
    <dbReference type="NCBI Taxonomy" id="1185876"/>
    <lineage>
        <taxon>Bacteria</taxon>
        <taxon>Pseudomonadati</taxon>
        <taxon>Bacteroidota</taxon>
        <taxon>Cytophagia</taxon>
        <taxon>Cytophagales</taxon>
        <taxon>Spirosomataceae</taxon>
        <taxon>Fibrisoma</taxon>
    </lineage>
</organism>
<dbReference type="AlphaFoldDB" id="I2GC61"/>
<dbReference type="Pfam" id="PF01408">
    <property type="entry name" value="GFO_IDH_MocA"/>
    <property type="match status" value="1"/>
</dbReference>
<dbReference type="PANTHER" id="PTHR43818">
    <property type="entry name" value="BCDNA.GH03377"/>
    <property type="match status" value="1"/>
</dbReference>
<feature type="domain" description="Gfo/Idh/MocA-like oxidoreductase N-terminal" evidence="1">
    <location>
        <begin position="57"/>
        <end position="177"/>
    </location>
</feature>
<dbReference type="Proteomes" id="UP000009309">
    <property type="component" value="Unassembled WGS sequence"/>
</dbReference>
<feature type="domain" description="Gfo/Idh/MocA-like oxidoreductase bacterial type C-terminal" evidence="2">
    <location>
        <begin position="221"/>
        <end position="276"/>
    </location>
</feature>
<dbReference type="Gene3D" id="3.30.360.10">
    <property type="entry name" value="Dihydrodipicolinate Reductase, domain 2"/>
    <property type="match status" value="1"/>
</dbReference>
<comment type="caution">
    <text evidence="3">The sequence shown here is derived from an EMBL/GenBank/DDBJ whole genome shotgun (WGS) entry which is preliminary data.</text>
</comment>
<dbReference type="STRING" id="1185876.BN8_00412"/>
<keyword evidence="4" id="KW-1185">Reference proteome</keyword>
<evidence type="ECO:0000313" key="4">
    <source>
        <dbReference type="Proteomes" id="UP000009309"/>
    </source>
</evidence>
<dbReference type="SUPFAM" id="SSF55347">
    <property type="entry name" value="Glyceraldehyde-3-phosphate dehydrogenase-like, C-terminal domain"/>
    <property type="match status" value="1"/>
</dbReference>
<dbReference type="SUPFAM" id="SSF51735">
    <property type="entry name" value="NAD(P)-binding Rossmann-fold domains"/>
    <property type="match status" value="1"/>
</dbReference>
<evidence type="ECO:0000259" key="1">
    <source>
        <dbReference type="Pfam" id="PF01408"/>
    </source>
</evidence>
<evidence type="ECO:0000313" key="3">
    <source>
        <dbReference type="EMBL" id="CCH51485.1"/>
    </source>
</evidence>